<dbReference type="GO" id="GO:0035838">
    <property type="term" value="C:growing cell tip"/>
    <property type="evidence" value="ECO:0007669"/>
    <property type="project" value="TreeGrafter"/>
</dbReference>
<feature type="transmembrane region" description="Helical" evidence="2">
    <location>
        <begin position="12"/>
        <end position="31"/>
    </location>
</feature>
<proteinExistence type="predicted"/>
<feature type="region of interest" description="Disordered" evidence="1">
    <location>
        <begin position="232"/>
        <end position="430"/>
    </location>
</feature>
<keyword evidence="4" id="KW-1185">Reference proteome</keyword>
<feature type="compositionally biased region" description="Low complexity" evidence="1">
    <location>
        <begin position="343"/>
        <end position="360"/>
    </location>
</feature>
<feature type="compositionally biased region" description="Low complexity" evidence="1">
    <location>
        <begin position="572"/>
        <end position="582"/>
    </location>
</feature>
<evidence type="ECO:0000313" key="3">
    <source>
        <dbReference type="EMBL" id="GJE85866.1"/>
    </source>
</evidence>
<dbReference type="AlphaFoldDB" id="A0A9P3G098"/>
<dbReference type="PANTHER" id="PTHR28013">
    <property type="entry name" value="PROTEIN DCV1-RELATED"/>
    <property type="match status" value="1"/>
</dbReference>
<sequence>MGILRPATPGFLVTLAAAVLLAIVSFSVPYFKAIFFLKASLSDQGINGSITFGTLGYCLELPNGTTCTKPRVGYELDINALVGNDLPIQIPQVVVKWITYALVLHIVGLILAAISAFFGLLAHVREFSMTCFSTCISGFAAAVTLVAFIFDLAFFFIAKSRINSVKGGSASMGTAIWMTLAAWLLLFFAGCFFGLGRCCISRRPRDLERRKPSVDDHYAEQVRLDAVKAEADRKARQQRQEVGLPAFQEYEQTKPLTADPDEYIDDGEQVLPYRSNQRTPPAGGAGVGAGMAAYNRTGPSPPAGGHPVGYSQAPAGNRAVDDYYNQRPSQANAYPPQPRRQGSGHTQSSSAYSQSTYHTTSPPPPVPTIPPPPSGTNPANAAYLMPGAYGHSQYSSAASQQEYGHDARGATYQSAASHQQYATDYSAYHPEQPQAFNADTYNATAHMAMPSSTSAFADPYAPNPTYSQPTPSQQPYLATTQQHLTPERSYTLGGDAYDAAGASTAQNPYADDAYYARYSGSSHMPSPYSPLPTPSPSRLDTNVAAAPGPASATSPRGPRTPRSPIQPPQSPSPSHATSHQPQGSHILEPVYEDQPPVYDVATAQPPGQYDTKH</sequence>
<protein>
    <submittedName>
        <fullName evidence="3">Pali-domain-containing protein</fullName>
    </submittedName>
</protein>
<feature type="transmembrane region" description="Helical" evidence="2">
    <location>
        <begin position="134"/>
        <end position="157"/>
    </location>
</feature>
<feature type="compositionally biased region" description="Low complexity" evidence="1">
    <location>
        <begin position="387"/>
        <end position="402"/>
    </location>
</feature>
<dbReference type="OrthoDB" id="3365245at2759"/>
<dbReference type="InterPro" id="IPR051380">
    <property type="entry name" value="pH-response_reg_palI/RIM9"/>
</dbReference>
<feature type="compositionally biased region" description="Low complexity" evidence="1">
    <location>
        <begin position="464"/>
        <end position="476"/>
    </location>
</feature>
<dbReference type="Pfam" id="PF06687">
    <property type="entry name" value="SUR7"/>
    <property type="match status" value="1"/>
</dbReference>
<feature type="compositionally biased region" description="Polar residues" evidence="1">
    <location>
        <begin position="411"/>
        <end position="423"/>
    </location>
</feature>
<evidence type="ECO:0000256" key="2">
    <source>
        <dbReference type="SAM" id="Phobius"/>
    </source>
</evidence>
<dbReference type="PANTHER" id="PTHR28013:SF4">
    <property type="entry name" value="MARVEL DOMAIN-CONTAINING PROTEIN"/>
    <property type="match status" value="1"/>
</dbReference>
<dbReference type="Proteomes" id="UP000703269">
    <property type="component" value="Unassembled WGS sequence"/>
</dbReference>
<reference evidence="3 4" key="1">
    <citation type="submission" date="2021-08" db="EMBL/GenBank/DDBJ databases">
        <title>Draft Genome Sequence of Phanerochaete sordida strain YK-624.</title>
        <authorList>
            <person name="Mori T."/>
            <person name="Dohra H."/>
            <person name="Suzuki T."/>
            <person name="Kawagishi H."/>
            <person name="Hirai H."/>
        </authorList>
    </citation>
    <scope>NUCLEOTIDE SEQUENCE [LARGE SCALE GENOMIC DNA]</scope>
    <source>
        <strain evidence="3 4">YK-624</strain>
    </source>
</reference>
<keyword evidence="2" id="KW-1133">Transmembrane helix</keyword>
<feature type="transmembrane region" description="Helical" evidence="2">
    <location>
        <begin position="177"/>
        <end position="200"/>
    </location>
</feature>
<feature type="compositionally biased region" description="Acidic residues" evidence="1">
    <location>
        <begin position="259"/>
        <end position="268"/>
    </location>
</feature>
<feature type="transmembrane region" description="Helical" evidence="2">
    <location>
        <begin position="97"/>
        <end position="122"/>
    </location>
</feature>
<comment type="caution">
    <text evidence="3">The sequence shown here is derived from an EMBL/GenBank/DDBJ whole genome shotgun (WGS) entry which is preliminary data.</text>
</comment>
<feature type="compositionally biased region" description="Low complexity" evidence="1">
    <location>
        <begin position="544"/>
        <end position="563"/>
    </location>
</feature>
<evidence type="ECO:0000256" key="1">
    <source>
        <dbReference type="SAM" id="MobiDB-lite"/>
    </source>
</evidence>
<keyword evidence="2" id="KW-0472">Membrane</keyword>
<dbReference type="GO" id="GO:0005886">
    <property type="term" value="C:plasma membrane"/>
    <property type="evidence" value="ECO:0007669"/>
    <property type="project" value="InterPro"/>
</dbReference>
<keyword evidence="2" id="KW-0812">Transmembrane</keyword>
<gene>
    <name evidence="3" type="ORF">PsYK624_019450</name>
</gene>
<dbReference type="EMBL" id="BPQB01000003">
    <property type="protein sequence ID" value="GJE85866.1"/>
    <property type="molecule type" value="Genomic_DNA"/>
</dbReference>
<dbReference type="GO" id="GO:0032153">
    <property type="term" value="C:cell division site"/>
    <property type="evidence" value="ECO:0007669"/>
    <property type="project" value="TreeGrafter"/>
</dbReference>
<dbReference type="InterPro" id="IPR009571">
    <property type="entry name" value="SUR7/Rim9-like_fungi"/>
</dbReference>
<organism evidence="3 4">
    <name type="scientific">Phanerochaete sordida</name>
    <dbReference type="NCBI Taxonomy" id="48140"/>
    <lineage>
        <taxon>Eukaryota</taxon>
        <taxon>Fungi</taxon>
        <taxon>Dikarya</taxon>
        <taxon>Basidiomycota</taxon>
        <taxon>Agaricomycotina</taxon>
        <taxon>Agaricomycetes</taxon>
        <taxon>Polyporales</taxon>
        <taxon>Phanerochaetaceae</taxon>
        <taxon>Phanerochaete</taxon>
    </lineage>
</organism>
<feature type="region of interest" description="Disordered" evidence="1">
    <location>
        <begin position="453"/>
        <end position="613"/>
    </location>
</feature>
<name>A0A9P3G098_9APHY</name>
<accession>A0A9P3G098</accession>
<evidence type="ECO:0000313" key="4">
    <source>
        <dbReference type="Proteomes" id="UP000703269"/>
    </source>
</evidence>
<feature type="compositionally biased region" description="Pro residues" evidence="1">
    <location>
        <begin position="361"/>
        <end position="375"/>
    </location>
</feature>